<dbReference type="GO" id="GO:0006355">
    <property type="term" value="P:regulation of DNA-templated transcription"/>
    <property type="evidence" value="ECO:0007669"/>
    <property type="project" value="InterPro"/>
</dbReference>
<keyword evidence="4 7" id="KW-0238">DNA-binding</keyword>
<dbReference type="Proteomes" id="UP000464915">
    <property type="component" value="Chromosome"/>
</dbReference>
<evidence type="ECO:0000256" key="5">
    <source>
        <dbReference type="ARBA" id="ARBA00023163"/>
    </source>
</evidence>
<evidence type="ECO:0000256" key="7">
    <source>
        <dbReference type="PROSITE-ProRule" id="PRU01091"/>
    </source>
</evidence>
<dbReference type="GO" id="GO:0000976">
    <property type="term" value="F:transcription cis-regulatory region binding"/>
    <property type="evidence" value="ECO:0007669"/>
    <property type="project" value="TreeGrafter"/>
</dbReference>
<dbReference type="InterPro" id="IPR011006">
    <property type="entry name" value="CheY-like_superfamily"/>
</dbReference>
<sequence>MFKENDTDEKDVKILLVEDEESVASFVKTELEFEDYQVVWAEDGKKALDLFTQEKPTLILLDWMLPVYDGMTVLRRIRKQSDVPIIMLTAKNSASDISSALDQGLDDYITKPFEIEELLARIRVVLRRLEKMRQQNDVPDTSLEFGPLKIDLLKHEFYCDTEQIYLTPKEFALITELMRDPEKVKSRDELLDTVWGYDFVGQTNTVDVYIRTIRNKIGNPYKKIIKTMRGLGYCLRKLDDNHEKS</sequence>
<keyword evidence="1 6" id="KW-0597">Phosphoprotein</keyword>
<evidence type="ECO:0000259" key="8">
    <source>
        <dbReference type="PROSITE" id="PS50110"/>
    </source>
</evidence>
<evidence type="ECO:0000259" key="9">
    <source>
        <dbReference type="PROSITE" id="PS51755"/>
    </source>
</evidence>
<dbReference type="Pfam" id="PF00072">
    <property type="entry name" value="Response_reg"/>
    <property type="match status" value="1"/>
</dbReference>
<dbReference type="GO" id="GO:0032993">
    <property type="term" value="C:protein-DNA complex"/>
    <property type="evidence" value="ECO:0007669"/>
    <property type="project" value="TreeGrafter"/>
</dbReference>
<organism evidence="10 11">
    <name type="scientific">Lactobacillus crispatus</name>
    <dbReference type="NCBI Taxonomy" id="47770"/>
    <lineage>
        <taxon>Bacteria</taxon>
        <taxon>Bacillati</taxon>
        <taxon>Bacillota</taxon>
        <taxon>Bacilli</taxon>
        <taxon>Lactobacillales</taxon>
        <taxon>Lactobacillaceae</taxon>
        <taxon>Lactobacillus</taxon>
    </lineage>
</organism>
<dbReference type="SMART" id="SM00862">
    <property type="entry name" value="Trans_reg_C"/>
    <property type="match status" value="1"/>
</dbReference>
<dbReference type="InterPro" id="IPR001789">
    <property type="entry name" value="Sig_transdc_resp-reg_receiver"/>
</dbReference>
<evidence type="ECO:0000313" key="11">
    <source>
        <dbReference type="Proteomes" id="UP000464915"/>
    </source>
</evidence>
<dbReference type="Gene3D" id="3.40.50.2300">
    <property type="match status" value="1"/>
</dbReference>
<dbReference type="InterPro" id="IPR036388">
    <property type="entry name" value="WH-like_DNA-bd_sf"/>
</dbReference>
<dbReference type="InterPro" id="IPR016032">
    <property type="entry name" value="Sig_transdc_resp-reg_C-effctor"/>
</dbReference>
<dbReference type="AlphaFoldDB" id="A0AB37DKS6"/>
<dbReference type="SUPFAM" id="SSF52172">
    <property type="entry name" value="CheY-like"/>
    <property type="match status" value="1"/>
</dbReference>
<dbReference type="InterPro" id="IPR039420">
    <property type="entry name" value="WalR-like"/>
</dbReference>
<evidence type="ECO:0000256" key="1">
    <source>
        <dbReference type="ARBA" id="ARBA00022553"/>
    </source>
</evidence>
<keyword evidence="3" id="KW-0805">Transcription regulation</keyword>
<evidence type="ECO:0000256" key="3">
    <source>
        <dbReference type="ARBA" id="ARBA00023015"/>
    </source>
</evidence>
<dbReference type="GO" id="GO:0000156">
    <property type="term" value="F:phosphorelay response regulator activity"/>
    <property type="evidence" value="ECO:0007669"/>
    <property type="project" value="TreeGrafter"/>
</dbReference>
<feature type="domain" description="OmpR/PhoB-type" evidence="9">
    <location>
        <begin position="140"/>
        <end position="237"/>
    </location>
</feature>
<dbReference type="RefSeq" id="WP_065989923.1">
    <property type="nucleotide sequence ID" value="NZ_CP047142.1"/>
</dbReference>
<dbReference type="PROSITE" id="PS50110">
    <property type="entry name" value="RESPONSE_REGULATORY"/>
    <property type="match status" value="1"/>
</dbReference>
<feature type="modified residue" description="4-aspartylphosphate" evidence="6">
    <location>
        <position position="62"/>
    </location>
</feature>
<dbReference type="EMBL" id="CP047142">
    <property type="protein sequence ID" value="QHQ69035.1"/>
    <property type="molecule type" value="Genomic_DNA"/>
</dbReference>
<dbReference type="GO" id="GO:0005829">
    <property type="term" value="C:cytosol"/>
    <property type="evidence" value="ECO:0007669"/>
    <property type="project" value="TreeGrafter"/>
</dbReference>
<dbReference type="FunFam" id="3.40.50.2300:FF:000001">
    <property type="entry name" value="DNA-binding response regulator PhoB"/>
    <property type="match status" value="1"/>
</dbReference>
<dbReference type="CDD" id="cd17574">
    <property type="entry name" value="REC_OmpR"/>
    <property type="match status" value="1"/>
</dbReference>
<dbReference type="InterPro" id="IPR001867">
    <property type="entry name" value="OmpR/PhoB-type_DNA-bd"/>
</dbReference>
<dbReference type="Pfam" id="PF00486">
    <property type="entry name" value="Trans_reg_C"/>
    <property type="match status" value="1"/>
</dbReference>
<dbReference type="PANTHER" id="PTHR48111">
    <property type="entry name" value="REGULATOR OF RPOS"/>
    <property type="match status" value="1"/>
</dbReference>
<reference evidence="10 11" key="1">
    <citation type="submission" date="2019-12" db="EMBL/GenBank/DDBJ databases">
        <title>Complete Genome Sequences of Lactobacillus strains, C25 and P38, Isolated from Chicken Cecum.</title>
        <authorList>
            <person name="Hassan H.M."/>
            <person name="Mendoza M."/>
            <person name="Rezvani M."/>
            <person name="Koci M.D."/>
            <person name="Dickey A.N."/>
            <person name="Scholl E.H."/>
        </authorList>
    </citation>
    <scope>NUCLEOTIDE SEQUENCE [LARGE SCALE GENOMIC DNA]</scope>
    <source>
        <strain evidence="10 11">C25</strain>
    </source>
</reference>
<feature type="domain" description="Response regulatory" evidence="8">
    <location>
        <begin position="13"/>
        <end position="126"/>
    </location>
</feature>
<dbReference type="PROSITE" id="PS51755">
    <property type="entry name" value="OMPR_PHOB"/>
    <property type="match status" value="1"/>
</dbReference>
<keyword evidence="2" id="KW-0902">Two-component regulatory system</keyword>
<dbReference type="SUPFAM" id="SSF46894">
    <property type="entry name" value="C-terminal effector domain of the bipartite response regulators"/>
    <property type="match status" value="1"/>
</dbReference>
<dbReference type="PANTHER" id="PTHR48111:SF40">
    <property type="entry name" value="PHOSPHATE REGULON TRANSCRIPTIONAL REGULATORY PROTEIN PHOB"/>
    <property type="match status" value="1"/>
</dbReference>
<feature type="DNA-binding region" description="OmpR/PhoB-type" evidence="7">
    <location>
        <begin position="140"/>
        <end position="237"/>
    </location>
</feature>
<protein>
    <submittedName>
        <fullName evidence="10">Response regulator</fullName>
    </submittedName>
</protein>
<evidence type="ECO:0000256" key="4">
    <source>
        <dbReference type="ARBA" id="ARBA00023125"/>
    </source>
</evidence>
<accession>A0AB37DKS6</accession>
<keyword evidence="5" id="KW-0804">Transcription</keyword>
<dbReference type="CDD" id="cd00383">
    <property type="entry name" value="trans_reg_C"/>
    <property type="match status" value="1"/>
</dbReference>
<proteinExistence type="predicted"/>
<name>A0AB37DKS6_9LACO</name>
<evidence type="ECO:0000313" key="10">
    <source>
        <dbReference type="EMBL" id="QHQ69035.1"/>
    </source>
</evidence>
<dbReference type="Gene3D" id="1.10.10.10">
    <property type="entry name" value="Winged helix-like DNA-binding domain superfamily/Winged helix DNA-binding domain"/>
    <property type="match status" value="1"/>
</dbReference>
<dbReference type="SMART" id="SM00448">
    <property type="entry name" value="REC"/>
    <property type="match status" value="1"/>
</dbReference>
<gene>
    <name evidence="10" type="ORF">GSR61_08860</name>
</gene>
<evidence type="ECO:0000256" key="2">
    <source>
        <dbReference type="ARBA" id="ARBA00023012"/>
    </source>
</evidence>
<evidence type="ECO:0000256" key="6">
    <source>
        <dbReference type="PROSITE-ProRule" id="PRU00169"/>
    </source>
</evidence>